<keyword evidence="3" id="KW-0847">Vitamin C</keyword>
<proteinExistence type="predicted"/>
<dbReference type="GO" id="GO:0071456">
    <property type="term" value="P:cellular response to hypoxia"/>
    <property type="evidence" value="ECO:0007669"/>
    <property type="project" value="TreeGrafter"/>
</dbReference>
<evidence type="ECO:0000259" key="7">
    <source>
        <dbReference type="PROSITE" id="PS51471"/>
    </source>
</evidence>
<name>A0A857JN76_9ALTE</name>
<gene>
    <name evidence="8" type="ORF">FX988_03224</name>
</gene>
<keyword evidence="6" id="KW-0408">Iron</keyword>
<evidence type="ECO:0000256" key="6">
    <source>
        <dbReference type="ARBA" id="ARBA00023004"/>
    </source>
</evidence>
<evidence type="ECO:0000256" key="4">
    <source>
        <dbReference type="ARBA" id="ARBA00022964"/>
    </source>
</evidence>
<dbReference type="PANTHER" id="PTHR12907">
    <property type="entry name" value="EGL NINE HOMOLOG-RELATED"/>
    <property type="match status" value="1"/>
</dbReference>
<reference evidence="8 9" key="1">
    <citation type="submission" date="2019-12" db="EMBL/GenBank/DDBJ databases">
        <title>Genome sequencing and assembly of endphytes of Porphyra tenera.</title>
        <authorList>
            <person name="Park J.M."/>
            <person name="Shin R."/>
            <person name="Jo S.H."/>
        </authorList>
    </citation>
    <scope>NUCLEOTIDE SEQUENCE [LARGE SCALE GENOMIC DNA]</scope>
    <source>
        <strain evidence="8 9">GPM4</strain>
    </source>
</reference>
<dbReference type="OrthoDB" id="9783171at2"/>
<keyword evidence="9" id="KW-1185">Reference proteome</keyword>
<protein>
    <recommendedName>
        <fullName evidence="7">Fe2OG dioxygenase domain-containing protein</fullName>
    </recommendedName>
</protein>
<dbReference type="PANTHER" id="PTHR12907:SF26">
    <property type="entry name" value="HIF PROLYL HYDROXYLASE, ISOFORM C"/>
    <property type="match status" value="1"/>
</dbReference>
<dbReference type="InterPro" id="IPR005123">
    <property type="entry name" value="Oxoglu/Fe-dep_dioxygenase_dom"/>
</dbReference>
<evidence type="ECO:0000256" key="3">
    <source>
        <dbReference type="ARBA" id="ARBA00022896"/>
    </source>
</evidence>
<dbReference type="SMART" id="SM00702">
    <property type="entry name" value="P4Hc"/>
    <property type="match status" value="1"/>
</dbReference>
<evidence type="ECO:0000256" key="2">
    <source>
        <dbReference type="ARBA" id="ARBA00022723"/>
    </source>
</evidence>
<comment type="cofactor">
    <cofactor evidence="1">
        <name>L-ascorbate</name>
        <dbReference type="ChEBI" id="CHEBI:38290"/>
    </cofactor>
</comment>
<dbReference type="GO" id="GO:0031418">
    <property type="term" value="F:L-ascorbic acid binding"/>
    <property type="evidence" value="ECO:0007669"/>
    <property type="project" value="UniProtKB-KW"/>
</dbReference>
<keyword evidence="2" id="KW-0479">Metal-binding</keyword>
<sequence length="217" mass="24893">MQTHDAGCLDEQVIAHICEQLTITGYCVVQDFLPQLVINALYLEACSDQRLNFKQAAIGREQLQQVNTNVRSDSIAWITGQSESQGLFLKLMENLRIEINRRLFLGLFDYESHYAHYGPGDFYKRHVDAFKGSSNRLLSSVVYLNADWTEADQGELLMFHDEEVSPFLIVEPIFNQCVIFLSEQFPHEVRAAKRDRYSIAGWFRTNNSIGGQIDPPR</sequence>
<organism evidence="8 9">
    <name type="scientific">Paraglaciecola mesophila</name>
    <dbReference type="NCBI Taxonomy" id="197222"/>
    <lineage>
        <taxon>Bacteria</taxon>
        <taxon>Pseudomonadati</taxon>
        <taxon>Pseudomonadota</taxon>
        <taxon>Gammaproteobacteria</taxon>
        <taxon>Alteromonadales</taxon>
        <taxon>Alteromonadaceae</taxon>
        <taxon>Paraglaciecola</taxon>
    </lineage>
</organism>
<dbReference type="AlphaFoldDB" id="A0A857JN76"/>
<dbReference type="RefSeq" id="WP_160181108.1">
    <property type="nucleotide sequence ID" value="NZ_CP047656.1"/>
</dbReference>
<evidence type="ECO:0000256" key="1">
    <source>
        <dbReference type="ARBA" id="ARBA00001961"/>
    </source>
</evidence>
<dbReference type="Gene3D" id="2.60.120.620">
    <property type="entry name" value="q2cbj1_9rhob like domain"/>
    <property type="match status" value="1"/>
</dbReference>
<keyword evidence="5" id="KW-0560">Oxidoreductase</keyword>
<accession>A0A857JN76</accession>
<evidence type="ECO:0000313" key="9">
    <source>
        <dbReference type="Proteomes" id="UP000464524"/>
    </source>
</evidence>
<dbReference type="Proteomes" id="UP000464524">
    <property type="component" value="Chromosome"/>
</dbReference>
<evidence type="ECO:0000313" key="8">
    <source>
        <dbReference type="EMBL" id="QHJ12966.1"/>
    </source>
</evidence>
<dbReference type="InterPro" id="IPR044862">
    <property type="entry name" value="Pro_4_hyd_alph_FE2OG_OXY"/>
</dbReference>
<dbReference type="PROSITE" id="PS51471">
    <property type="entry name" value="FE2OG_OXY"/>
    <property type="match status" value="1"/>
</dbReference>
<dbReference type="KEGG" id="pmes:FX988_03224"/>
<dbReference type="Pfam" id="PF13640">
    <property type="entry name" value="2OG-FeII_Oxy_3"/>
    <property type="match status" value="1"/>
</dbReference>
<feature type="domain" description="Fe2OG dioxygenase" evidence="7">
    <location>
        <begin position="103"/>
        <end position="205"/>
    </location>
</feature>
<dbReference type="GO" id="GO:0008198">
    <property type="term" value="F:ferrous iron binding"/>
    <property type="evidence" value="ECO:0007669"/>
    <property type="project" value="TreeGrafter"/>
</dbReference>
<dbReference type="InterPro" id="IPR006620">
    <property type="entry name" value="Pro_4_hyd_alph"/>
</dbReference>
<keyword evidence="4" id="KW-0223">Dioxygenase</keyword>
<dbReference type="GO" id="GO:0031543">
    <property type="term" value="F:peptidyl-proline dioxygenase activity"/>
    <property type="evidence" value="ECO:0007669"/>
    <property type="project" value="TreeGrafter"/>
</dbReference>
<dbReference type="EMBL" id="CP047656">
    <property type="protein sequence ID" value="QHJ12966.1"/>
    <property type="molecule type" value="Genomic_DNA"/>
</dbReference>
<evidence type="ECO:0000256" key="5">
    <source>
        <dbReference type="ARBA" id="ARBA00023002"/>
    </source>
</evidence>
<dbReference type="InterPro" id="IPR051559">
    <property type="entry name" value="HIF_prolyl_hydroxylases"/>
</dbReference>